<dbReference type="InterPro" id="IPR029068">
    <property type="entry name" value="Glyas_Bleomycin-R_OHBP_Dase"/>
</dbReference>
<accession>A0ABT2KYY0</accession>
<feature type="domain" description="Glyoxalase/fosfomycin resistance/dioxygenase" evidence="1">
    <location>
        <begin position="8"/>
        <end position="112"/>
    </location>
</feature>
<dbReference type="RefSeq" id="WP_034815269.1">
    <property type="nucleotide sequence ID" value="NZ_JANIEK010000020.1"/>
</dbReference>
<dbReference type="CDD" id="cd06587">
    <property type="entry name" value="VOC"/>
    <property type="match status" value="1"/>
</dbReference>
<protein>
    <submittedName>
        <fullName evidence="2">Glyoxalase/bleomycin resistance/dioxygenase family protein</fullName>
    </submittedName>
</protein>
<name>A0ABT2KYY0_9BACL</name>
<dbReference type="Pfam" id="PF00903">
    <property type="entry name" value="Glyoxalase"/>
    <property type="match status" value="1"/>
</dbReference>
<dbReference type="Gene3D" id="3.10.180.10">
    <property type="entry name" value="2,3-Dihydroxybiphenyl 1,2-Dioxygenase, domain 1"/>
    <property type="match status" value="1"/>
</dbReference>
<evidence type="ECO:0000313" key="2">
    <source>
        <dbReference type="EMBL" id="MCT4795219.1"/>
    </source>
</evidence>
<evidence type="ECO:0000259" key="1">
    <source>
        <dbReference type="Pfam" id="PF00903"/>
    </source>
</evidence>
<comment type="caution">
    <text evidence="2">The sequence shown here is derived from an EMBL/GenBank/DDBJ whole genome shotgun (WGS) entry which is preliminary data.</text>
</comment>
<dbReference type="EMBL" id="JANIEK010000020">
    <property type="protein sequence ID" value="MCT4795219.1"/>
    <property type="molecule type" value="Genomic_DNA"/>
</dbReference>
<proteinExistence type="predicted"/>
<dbReference type="InterPro" id="IPR004360">
    <property type="entry name" value="Glyas_Fos-R_dOase_dom"/>
</dbReference>
<keyword evidence="3" id="KW-1185">Reference proteome</keyword>
<organism evidence="2 3">
    <name type="scientific">Exiguobacterium alkaliphilum</name>
    <dbReference type="NCBI Taxonomy" id="1428684"/>
    <lineage>
        <taxon>Bacteria</taxon>
        <taxon>Bacillati</taxon>
        <taxon>Bacillota</taxon>
        <taxon>Bacilli</taxon>
        <taxon>Bacillales</taxon>
        <taxon>Bacillales Family XII. Incertae Sedis</taxon>
        <taxon>Exiguobacterium</taxon>
    </lineage>
</organism>
<sequence length="116" mass="13322">MNPILPEIGTVFIPVRDVATSRDWYCQLFDLATDGDILFGHLYVVPLNGPNLVLDSKIFSEANVIQTPLFHLNTPDIHQAYAHMMQRQIDILTSIEHDHWFHFKDPDGNVLMMCQC</sequence>
<gene>
    <name evidence="2" type="ORF">NQG31_06655</name>
</gene>
<reference evidence="2 3" key="1">
    <citation type="submission" date="2022-07" db="EMBL/GenBank/DDBJ databases">
        <title>Genomic and pangenome structural analysis of the polyextremophile Exiguobacterium.</title>
        <authorList>
            <person name="Shen L."/>
        </authorList>
    </citation>
    <scope>NUCLEOTIDE SEQUENCE [LARGE SCALE GENOMIC DNA]</scope>
    <source>
        <strain evidence="2 3">12_1</strain>
    </source>
</reference>
<evidence type="ECO:0000313" key="3">
    <source>
        <dbReference type="Proteomes" id="UP001206821"/>
    </source>
</evidence>
<dbReference type="Proteomes" id="UP001206821">
    <property type="component" value="Unassembled WGS sequence"/>
</dbReference>
<dbReference type="SUPFAM" id="SSF54593">
    <property type="entry name" value="Glyoxalase/Bleomycin resistance protein/Dihydroxybiphenyl dioxygenase"/>
    <property type="match status" value="1"/>
</dbReference>